<evidence type="ECO:0000256" key="2">
    <source>
        <dbReference type="SAM" id="Phobius"/>
    </source>
</evidence>
<reference evidence="3 4" key="1">
    <citation type="submission" date="2024-01" db="EMBL/GenBank/DDBJ databases">
        <authorList>
            <person name="Waweru B."/>
        </authorList>
    </citation>
    <scope>NUCLEOTIDE SEQUENCE [LARGE SCALE GENOMIC DNA]</scope>
</reference>
<accession>A0AAV1RT09</accession>
<keyword evidence="2" id="KW-0472">Membrane</keyword>
<evidence type="ECO:0000313" key="3">
    <source>
        <dbReference type="EMBL" id="CAK7338424.1"/>
    </source>
</evidence>
<organism evidence="3 4">
    <name type="scientific">Dovyalis caffra</name>
    <dbReference type="NCBI Taxonomy" id="77055"/>
    <lineage>
        <taxon>Eukaryota</taxon>
        <taxon>Viridiplantae</taxon>
        <taxon>Streptophyta</taxon>
        <taxon>Embryophyta</taxon>
        <taxon>Tracheophyta</taxon>
        <taxon>Spermatophyta</taxon>
        <taxon>Magnoliopsida</taxon>
        <taxon>eudicotyledons</taxon>
        <taxon>Gunneridae</taxon>
        <taxon>Pentapetalae</taxon>
        <taxon>rosids</taxon>
        <taxon>fabids</taxon>
        <taxon>Malpighiales</taxon>
        <taxon>Salicaceae</taxon>
        <taxon>Flacourtieae</taxon>
        <taxon>Dovyalis</taxon>
    </lineage>
</organism>
<gene>
    <name evidence="3" type="ORF">DCAF_LOCUS13471</name>
</gene>
<feature type="compositionally biased region" description="Low complexity" evidence="1">
    <location>
        <begin position="285"/>
        <end position="294"/>
    </location>
</feature>
<comment type="caution">
    <text evidence="3">The sequence shown here is derived from an EMBL/GenBank/DDBJ whole genome shotgun (WGS) entry which is preliminary data.</text>
</comment>
<dbReference type="PANTHER" id="PTHR34786">
    <property type="entry name" value="OS09G0504900 PROTEIN"/>
    <property type="match status" value="1"/>
</dbReference>
<dbReference type="Proteomes" id="UP001314170">
    <property type="component" value="Unassembled WGS sequence"/>
</dbReference>
<protein>
    <submittedName>
        <fullName evidence="3">Uncharacterized protein</fullName>
    </submittedName>
</protein>
<proteinExistence type="predicted"/>
<name>A0AAV1RT09_9ROSI</name>
<evidence type="ECO:0000313" key="4">
    <source>
        <dbReference type="Proteomes" id="UP001314170"/>
    </source>
</evidence>
<feature type="compositionally biased region" description="Basic and acidic residues" evidence="1">
    <location>
        <begin position="325"/>
        <end position="341"/>
    </location>
</feature>
<feature type="compositionally biased region" description="Basic and acidic residues" evidence="1">
    <location>
        <begin position="217"/>
        <end position="240"/>
    </location>
</feature>
<feature type="region of interest" description="Disordered" evidence="1">
    <location>
        <begin position="217"/>
        <end position="249"/>
    </location>
</feature>
<evidence type="ECO:0000256" key="1">
    <source>
        <dbReference type="SAM" id="MobiDB-lite"/>
    </source>
</evidence>
<keyword evidence="4" id="KW-1185">Reference proteome</keyword>
<dbReference type="PANTHER" id="PTHR34786:SF1">
    <property type="entry name" value="OS09G0504900 PROTEIN"/>
    <property type="match status" value="1"/>
</dbReference>
<sequence length="356" mass="39517">MLCWFTAFKWIWVSFTFVLDNSHGYGCLEFLLLPIEHQCGFLLQILLDVVSVFNMVSSLSREKHSIKITQNGLEVFREYYPPNKEFVTLECVWETDKFVLVEKTHKRDVKGEDGGLGDGSVGKSAPRYWSLESFLGGTFSQIMQYIAAMLIIIHDAVLLSAMLVKAVQSAKMIVQVVDNCPLGNVIVSTCYKCHVWFPNSDGLLKDVVNSFAHSDSDLEKADEDQTAREGSAHIKEDTKHLFPGPPLRGEFGKQVEDGVELGDNPIISESPGKQLPPKDSLAATSSSPPSSKSKQVAFVSVKRPAPSTAAFISVKKPTTSNANIEDPHFKEMEDNSNRDDSFFNLLTGDNLKDSLF</sequence>
<dbReference type="AlphaFoldDB" id="A0AAV1RT09"/>
<feature type="transmembrane region" description="Helical" evidence="2">
    <location>
        <begin position="142"/>
        <end position="164"/>
    </location>
</feature>
<keyword evidence="2" id="KW-1133">Transmembrane helix</keyword>
<dbReference type="EMBL" id="CAWUPB010001116">
    <property type="protein sequence ID" value="CAK7338424.1"/>
    <property type="molecule type" value="Genomic_DNA"/>
</dbReference>
<keyword evidence="2" id="KW-0812">Transmembrane</keyword>
<feature type="region of interest" description="Disordered" evidence="1">
    <location>
        <begin position="261"/>
        <end position="344"/>
    </location>
</feature>